<evidence type="ECO:0000313" key="3">
    <source>
        <dbReference type="EMBL" id="CAF1654093.1"/>
    </source>
</evidence>
<proteinExistence type="predicted"/>
<dbReference type="Proteomes" id="UP000663854">
    <property type="component" value="Unassembled WGS sequence"/>
</dbReference>
<organism evidence="3 4">
    <name type="scientific">Rotaria sordida</name>
    <dbReference type="NCBI Taxonomy" id="392033"/>
    <lineage>
        <taxon>Eukaryota</taxon>
        <taxon>Metazoa</taxon>
        <taxon>Spiralia</taxon>
        <taxon>Gnathifera</taxon>
        <taxon>Rotifera</taxon>
        <taxon>Eurotatoria</taxon>
        <taxon>Bdelloidea</taxon>
        <taxon>Philodinida</taxon>
        <taxon>Philodinidae</taxon>
        <taxon>Rotaria</taxon>
    </lineage>
</organism>
<name>A0A816EUS4_9BILA</name>
<feature type="compositionally biased region" description="Low complexity" evidence="1">
    <location>
        <begin position="31"/>
        <end position="45"/>
    </location>
</feature>
<dbReference type="Proteomes" id="UP000663870">
    <property type="component" value="Unassembled WGS sequence"/>
</dbReference>
<reference evidence="3" key="1">
    <citation type="submission" date="2021-02" db="EMBL/GenBank/DDBJ databases">
        <authorList>
            <person name="Nowell W R."/>
        </authorList>
    </citation>
    <scope>NUCLEOTIDE SEQUENCE</scope>
</reference>
<keyword evidence="4" id="KW-1185">Reference proteome</keyword>
<evidence type="ECO:0000313" key="2">
    <source>
        <dbReference type="EMBL" id="CAF1497914.1"/>
    </source>
</evidence>
<sequence length="772" mass="91313">MADKQRYPYDQEHWWRDFLPNQVHRPFDILSSLPKQQQQPQLITTKPEKKKKKKKKKKSRGNRAERNFQRRLRNPNLDDETRAFLIQARAERKREQGKQQSIPNTTIEVNKINHQISQMTEDTQIMEVPFDEIIPKSNRKKRKRYTSTKIGRYLSQSFSRLSISQECSKKQKIKNIQTNNIALQMIDDRNDQTKLSVQMFKSTFVPQYLTVSNRKFKDILSKAVPDGHKIYEWLDNAEKLKSTRQLAHTFNMMYYFKLQQELWKDYFDLGMTEGIWAPRILKSAAKQHYTCVSYGRSEKFVEQRQKTIQHQINRTNRELQQQLIYLPEWTENVQPSIDSKFLLTTVEAMVKHGQYRLNTEFKHKRTMLKLDADDHRFISAVYALEPTKEQIVLIKMYWQAIANEQKALEEVEILRKRVSLRRLPQSFDKILNESIAPIQTMLSHAILHKDRRASMASRCSKTITQYKFDLMAMTIAIAQDTARGYAQLAIDTKNKLHQLDNNSLRTATEQLIQATEIRGENMKKRSGGRQRQRQRIRRSNLSIYTNITASSPFIETDLNLSPIQMSIFIKGLKYIPPCQSRFSRQSIDDIVNEQYKTLRSIVQGCLDDHRVQLIEPRQKEGFPCLKRILYELQSKKLPHQLNFRARREQKVIRSIRKILRHRPDITVRRTDKSKVFYAGNVTIFSDKASKYMIETEAYQEISNERCILSENLRLVTMLLASLLKNRAINHEQHKKMSPKIDSLELAHLHFIPKPHKVSLFLFIAIRKIYIYI</sequence>
<feature type="compositionally biased region" description="Basic residues" evidence="1">
    <location>
        <begin position="48"/>
        <end position="61"/>
    </location>
</feature>
<feature type="region of interest" description="Disordered" evidence="1">
    <location>
        <begin position="31"/>
        <end position="75"/>
    </location>
</feature>
<protein>
    <submittedName>
        <fullName evidence="3">Uncharacterized protein</fullName>
    </submittedName>
</protein>
<dbReference type="EMBL" id="CAJNOH010009417">
    <property type="protein sequence ID" value="CAF1497914.1"/>
    <property type="molecule type" value="Genomic_DNA"/>
</dbReference>
<comment type="caution">
    <text evidence="3">The sequence shown here is derived from an EMBL/GenBank/DDBJ whole genome shotgun (WGS) entry which is preliminary data.</text>
</comment>
<accession>A0A816EUS4</accession>
<dbReference type="AlphaFoldDB" id="A0A816EUS4"/>
<evidence type="ECO:0000256" key="1">
    <source>
        <dbReference type="SAM" id="MobiDB-lite"/>
    </source>
</evidence>
<gene>
    <name evidence="3" type="ORF">JXQ802_LOCUS55005</name>
    <name evidence="2" type="ORF">PYM288_LOCUS38491</name>
</gene>
<evidence type="ECO:0000313" key="4">
    <source>
        <dbReference type="Proteomes" id="UP000663870"/>
    </source>
</evidence>
<dbReference type="EMBL" id="CAJNOL010011193">
    <property type="protein sequence ID" value="CAF1654093.1"/>
    <property type="molecule type" value="Genomic_DNA"/>
</dbReference>